<keyword evidence="8" id="KW-0969">Cilium</keyword>
<dbReference type="RefSeq" id="WP_253076756.1">
    <property type="nucleotide sequence ID" value="NZ_JAMXWN010000011.1"/>
</dbReference>
<dbReference type="Pfam" id="PF07195">
    <property type="entry name" value="FliD_C"/>
    <property type="match status" value="1"/>
</dbReference>
<dbReference type="PANTHER" id="PTHR30288">
    <property type="entry name" value="FLAGELLAR CAP/ASSEMBLY PROTEIN FLID"/>
    <property type="match status" value="1"/>
</dbReference>
<comment type="function">
    <text evidence="5">Required for morphogenesis and for the elongation of the flagellar filament by facilitating polymerization of the flagellin monomers at the tip of growing filament. Forms a capping structure, which prevents flagellin subunits (transported through the central channel of the flagellum) from leaking out without polymerization at the distal end.</text>
</comment>
<keyword evidence="3" id="KW-0175">Coiled coil</keyword>
<evidence type="ECO:0000313" key="9">
    <source>
        <dbReference type="Proteomes" id="UP001596267"/>
    </source>
</evidence>
<gene>
    <name evidence="8" type="primary">fliD</name>
    <name evidence="8" type="ORF">ACFP7A_11320</name>
</gene>
<keyword evidence="4 5" id="KW-0975">Bacterial flagellum</keyword>
<name>A0ABW1WGJ9_9BACL</name>
<accession>A0ABW1WGJ9</accession>
<keyword evidence="8" id="KW-0966">Cell projection</keyword>
<dbReference type="PANTHER" id="PTHR30288:SF0">
    <property type="entry name" value="FLAGELLAR HOOK-ASSOCIATED PROTEIN 2"/>
    <property type="match status" value="1"/>
</dbReference>
<evidence type="ECO:0000259" key="7">
    <source>
        <dbReference type="Pfam" id="PF07195"/>
    </source>
</evidence>
<evidence type="ECO:0000313" key="8">
    <source>
        <dbReference type="EMBL" id="MFC6387195.1"/>
    </source>
</evidence>
<evidence type="ECO:0000259" key="6">
    <source>
        <dbReference type="Pfam" id="PF02465"/>
    </source>
</evidence>
<dbReference type="Proteomes" id="UP001596267">
    <property type="component" value="Unassembled WGS sequence"/>
</dbReference>
<comment type="similarity">
    <text evidence="1 5">Belongs to the FliD family.</text>
</comment>
<keyword evidence="9" id="KW-1185">Reference proteome</keyword>
<organism evidence="8 9">
    <name type="scientific">Sporolactobacillus kofuensis</name>
    <dbReference type="NCBI Taxonomy" id="269672"/>
    <lineage>
        <taxon>Bacteria</taxon>
        <taxon>Bacillati</taxon>
        <taxon>Bacillota</taxon>
        <taxon>Bacilli</taxon>
        <taxon>Bacillales</taxon>
        <taxon>Sporolactobacillaceae</taxon>
        <taxon>Sporolactobacillus</taxon>
    </lineage>
</organism>
<evidence type="ECO:0000256" key="2">
    <source>
        <dbReference type="ARBA" id="ARBA00011255"/>
    </source>
</evidence>
<evidence type="ECO:0000256" key="3">
    <source>
        <dbReference type="ARBA" id="ARBA00023054"/>
    </source>
</evidence>
<reference evidence="9" key="1">
    <citation type="journal article" date="2019" name="Int. J. Syst. Evol. Microbiol.">
        <title>The Global Catalogue of Microorganisms (GCM) 10K type strain sequencing project: providing services to taxonomists for standard genome sequencing and annotation.</title>
        <authorList>
            <consortium name="The Broad Institute Genomics Platform"/>
            <consortium name="The Broad Institute Genome Sequencing Center for Infectious Disease"/>
            <person name="Wu L."/>
            <person name="Ma J."/>
        </authorList>
    </citation>
    <scope>NUCLEOTIDE SEQUENCE [LARGE SCALE GENOMIC DNA]</scope>
    <source>
        <strain evidence="9">CCUG 42001</strain>
    </source>
</reference>
<evidence type="ECO:0000256" key="5">
    <source>
        <dbReference type="RuleBase" id="RU362066"/>
    </source>
</evidence>
<protein>
    <recommendedName>
        <fullName evidence="5">Flagellar hook-associated protein 2</fullName>
        <shortName evidence="5">HAP2</shortName>
    </recommendedName>
    <alternativeName>
        <fullName evidence="5">Flagellar cap protein</fullName>
    </alternativeName>
</protein>
<evidence type="ECO:0000256" key="1">
    <source>
        <dbReference type="ARBA" id="ARBA00009764"/>
    </source>
</evidence>
<dbReference type="Pfam" id="PF02465">
    <property type="entry name" value="FliD_N"/>
    <property type="match status" value="1"/>
</dbReference>
<comment type="subcellular location">
    <subcellularLocation>
        <location evidence="5">Secreted</location>
    </subcellularLocation>
    <subcellularLocation>
        <location evidence="5">Bacterial flagellum</location>
    </subcellularLocation>
</comment>
<feature type="domain" description="Flagellar hook-associated protein 2 N-terminal" evidence="6">
    <location>
        <begin position="33"/>
        <end position="126"/>
    </location>
</feature>
<proteinExistence type="inferred from homology"/>
<evidence type="ECO:0000256" key="4">
    <source>
        <dbReference type="ARBA" id="ARBA00023143"/>
    </source>
</evidence>
<keyword evidence="5" id="KW-0964">Secreted</keyword>
<keyword evidence="8" id="KW-0282">Flagellum</keyword>
<comment type="subunit">
    <text evidence="2 5">Homopentamer.</text>
</comment>
<feature type="domain" description="Flagellar hook-associated protein 2 C-terminal" evidence="7">
    <location>
        <begin position="345"/>
        <end position="610"/>
    </location>
</feature>
<sequence>MATISSTSSSASSNYYLLNTGSNSALQVSGLASGIDVDSIVNKLMAAESVPLDTMNQKLQLLEWKRDDYRTMSTQLSTLLDSVNTMTLQSSYTKAATVSDSTKVTVTPASGANNANYTITNATLATVATNYSQASNGIATSIATSSFDSSKALIDQAAYLTNGSSISWDSHTITDETHSVIADGTAFNLNNGAATASSITVDDGTATTNYSIFTSQVDYNNSSDPNKVLVDTSGKLSFNNKIVKGSTITASYDYKTVNVDLTTYNSSGQAVPIQFDANGSMSLDSILQKINSYGTVNSFYDSASQQVAISTTNTGNNNSSGQEMQFNSSFFTNTLKLNSAYEQGGNDATFTLNGMSTTRHSNTFTINNTTFTLNGAIPSSQTVTVGIATDTDGMYDKIKSFVDTYNDTISKINDMISTPSDRDYQPLTSAQKAQMSDTDITNWNEKARQGTLYNDNILTDALSTMRQNIYNVVSGITGGSYSQLAQIGITTSSDYTEHGKLEIDESKLRAAISADPNGVMKLFTSGSTSDSSTSTQGIAKRMYTTINNTISQIKTQAGTVSLANNQFFIGQSINELSDQISTFQDHLKTIQTRYYSQFTAMEEAIQQANSQASYLQSTFS</sequence>
<dbReference type="InterPro" id="IPR003481">
    <property type="entry name" value="FliD_N"/>
</dbReference>
<dbReference type="InterPro" id="IPR040026">
    <property type="entry name" value="FliD"/>
</dbReference>
<comment type="caution">
    <text evidence="8">The sequence shown here is derived from an EMBL/GenBank/DDBJ whole genome shotgun (WGS) entry which is preliminary data.</text>
</comment>
<dbReference type="EMBL" id="JBHSTQ010000011">
    <property type="protein sequence ID" value="MFC6387195.1"/>
    <property type="molecule type" value="Genomic_DNA"/>
</dbReference>
<dbReference type="InterPro" id="IPR010809">
    <property type="entry name" value="FliD_C"/>
</dbReference>